<keyword evidence="2" id="KW-1133">Transmembrane helix</keyword>
<feature type="transmembrane region" description="Helical" evidence="2">
    <location>
        <begin position="33"/>
        <end position="50"/>
    </location>
</feature>
<dbReference type="RefSeq" id="WP_185175606.1">
    <property type="nucleotide sequence ID" value="NZ_CP059404.1"/>
</dbReference>
<protein>
    <submittedName>
        <fullName evidence="4">DUF1648 domain-containing protein</fullName>
    </submittedName>
</protein>
<keyword evidence="2" id="KW-0472">Membrane</keyword>
<reference evidence="4 5" key="1">
    <citation type="submission" date="2020-07" db="EMBL/GenBank/DDBJ databases">
        <title>Complete genome and description of Corynebacterium incognita strain Marseille-Q3630 sp. nov.</title>
        <authorList>
            <person name="Boxberger M."/>
        </authorList>
    </citation>
    <scope>NUCLEOTIDE SEQUENCE [LARGE SCALE GENOMIC DNA]</scope>
    <source>
        <strain evidence="4 5">Marseille-Q3630</strain>
    </source>
</reference>
<keyword evidence="5" id="KW-1185">Reference proteome</keyword>
<dbReference type="AlphaFoldDB" id="A0A7G7CNR3"/>
<feature type="region of interest" description="Disordered" evidence="1">
    <location>
        <begin position="1"/>
        <end position="22"/>
    </location>
</feature>
<proteinExistence type="predicted"/>
<dbReference type="Proteomes" id="UP000515743">
    <property type="component" value="Chromosome"/>
</dbReference>
<dbReference type="Pfam" id="PF07853">
    <property type="entry name" value="DUF1648"/>
    <property type="match status" value="1"/>
</dbReference>
<keyword evidence="2" id="KW-0812">Transmembrane</keyword>
<accession>A0A7G7CNR3</accession>
<feature type="transmembrane region" description="Helical" evidence="2">
    <location>
        <begin position="139"/>
        <end position="162"/>
    </location>
</feature>
<organism evidence="4 5">
    <name type="scientific">Corynebacterium incognita</name>
    <dbReference type="NCBI Taxonomy" id="2754725"/>
    <lineage>
        <taxon>Bacteria</taxon>
        <taxon>Bacillati</taxon>
        <taxon>Actinomycetota</taxon>
        <taxon>Actinomycetes</taxon>
        <taxon>Mycobacteriales</taxon>
        <taxon>Corynebacteriaceae</taxon>
        <taxon>Corynebacterium</taxon>
    </lineage>
</organism>
<sequence>MGQGDQSQDDQSSDGSGHGHNNAPQVVAVPHRLFLLGVLAIVALSVYGLLNIEHIPDPMPVHWNGRGEADNFVTRTPATVLGMVAVIPLVLLVIMWGCAALIRAQAMTPPTGWTAQERATAEQRGARTKATAHYSLRPFAGWSVALAVWLSLMLLCDIMGWLPGRWSLVLTIVGVLGITLGLLVSMMFAAEKARLEFPPSEGEPDIKWGVYYNNPDDKRTFIETAPGNYTVNLGHTAGRLVTAAMLAPLVLALLIPLLV</sequence>
<evidence type="ECO:0000313" key="5">
    <source>
        <dbReference type="Proteomes" id="UP000515743"/>
    </source>
</evidence>
<evidence type="ECO:0000313" key="4">
    <source>
        <dbReference type="EMBL" id="QNE89229.1"/>
    </source>
</evidence>
<evidence type="ECO:0000259" key="3">
    <source>
        <dbReference type="Pfam" id="PF07853"/>
    </source>
</evidence>
<feature type="transmembrane region" description="Helical" evidence="2">
    <location>
        <begin position="240"/>
        <end position="258"/>
    </location>
</feature>
<evidence type="ECO:0000256" key="2">
    <source>
        <dbReference type="SAM" id="Phobius"/>
    </source>
</evidence>
<feature type="transmembrane region" description="Helical" evidence="2">
    <location>
        <begin position="80"/>
        <end position="102"/>
    </location>
</feature>
<gene>
    <name evidence="4" type="ORF">H0194_09255</name>
</gene>
<evidence type="ECO:0000256" key="1">
    <source>
        <dbReference type="SAM" id="MobiDB-lite"/>
    </source>
</evidence>
<dbReference type="EMBL" id="CP059404">
    <property type="protein sequence ID" value="QNE89229.1"/>
    <property type="molecule type" value="Genomic_DNA"/>
</dbReference>
<dbReference type="KEGG" id="cik:H0194_09255"/>
<name>A0A7G7CNR3_9CORY</name>
<dbReference type="InterPro" id="IPR012867">
    <property type="entry name" value="DUF1648"/>
</dbReference>
<feature type="domain" description="DUF1648" evidence="3">
    <location>
        <begin position="41"/>
        <end position="85"/>
    </location>
</feature>
<feature type="transmembrane region" description="Helical" evidence="2">
    <location>
        <begin position="168"/>
        <end position="190"/>
    </location>
</feature>